<organism evidence="2 3">
    <name type="scientific">Eschrichtius robustus</name>
    <name type="common">California gray whale</name>
    <name type="synonym">Eschrichtius gibbosus</name>
    <dbReference type="NCBI Taxonomy" id="9764"/>
    <lineage>
        <taxon>Eukaryota</taxon>
        <taxon>Metazoa</taxon>
        <taxon>Chordata</taxon>
        <taxon>Craniata</taxon>
        <taxon>Vertebrata</taxon>
        <taxon>Euteleostomi</taxon>
        <taxon>Mammalia</taxon>
        <taxon>Eutheria</taxon>
        <taxon>Laurasiatheria</taxon>
        <taxon>Artiodactyla</taxon>
        <taxon>Whippomorpha</taxon>
        <taxon>Cetacea</taxon>
        <taxon>Mysticeti</taxon>
        <taxon>Eschrichtiidae</taxon>
        <taxon>Eschrichtius</taxon>
    </lineage>
</organism>
<name>A0AB34HMW3_ESCRO</name>
<proteinExistence type="predicted"/>
<accession>A0AB34HMW3</accession>
<protein>
    <submittedName>
        <fullName evidence="2">Uncharacterized protein</fullName>
    </submittedName>
</protein>
<evidence type="ECO:0000256" key="1">
    <source>
        <dbReference type="SAM" id="MobiDB-lite"/>
    </source>
</evidence>
<evidence type="ECO:0000313" key="3">
    <source>
        <dbReference type="Proteomes" id="UP001159641"/>
    </source>
</evidence>
<dbReference type="Proteomes" id="UP001159641">
    <property type="component" value="Unassembled WGS sequence"/>
</dbReference>
<keyword evidence="3" id="KW-1185">Reference proteome</keyword>
<reference evidence="2 3" key="1">
    <citation type="submission" date="2022-11" db="EMBL/GenBank/DDBJ databases">
        <title>Whole genome sequence of Eschrichtius robustus ER-17-0199.</title>
        <authorList>
            <person name="Bruniche-Olsen A."/>
            <person name="Black A.N."/>
            <person name="Fields C.J."/>
            <person name="Walden K."/>
            <person name="Dewoody J.A."/>
        </authorList>
    </citation>
    <scope>NUCLEOTIDE SEQUENCE [LARGE SCALE GENOMIC DNA]</scope>
    <source>
        <strain evidence="2">ER-17-0199</strain>
        <tissue evidence="2">Blubber</tissue>
    </source>
</reference>
<comment type="caution">
    <text evidence="2">The sequence shown here is derived from an EMBL/GenBank/DDBJ whole genome shotgun (WGS) entry which is preliminary data.</text>
</comment>
<evidence type="ECO:0000313" key="2">
    <source>
        <dbReference type="EMBL" id="KAJ8794192.1"/>
    </source>
</evidence>
<sequence length="218" mass="23282">MGLVAPRHVGSSRTRARTCVPCIGRWILNRCATREAPFLICSQLEGGSGTWAGSSLRRTLSFILGMTGKAKPDARVRAASSWAPPPHRIMSRIESLTRARIDRSKELASKVGSETPVPLARGPQGALRSPAPAAPPGLPACFLGAKIGRSVGRERGGTGWVGTVSEWGGGWGSSRRYPRLQLRADSLPGSREPADLGFRGFRSGGTGCFGPRERKLLR</sequence>
<gene>
    <name evidence="2" type="ORF">J1605_003338</name>
</gene>
<dbReference type="EMBL" id="JAIQCJ010000871">
    <property type="protein sequence ID" value="KAJ8794192.1"/>
    <property type="molecule type" value="Genomic_DNA"/>
</dbReference>
<feature type="region of interest" description="Disordered" evidence="1">
    <location>
        <begin position="107"/>
        <end position="133"/>
    </location>
</feature>
<dbReference type="AlphaFoldDB" id="A0AB34HMW3"/>